<dbReference type="Gene3D" id="2.40.30.10">
    <property type="entry name" value="Translation factors"/>
    <property type="match status" value="1"/>
</dbReference>
<evidence type="ECO:0000259" key="9">
    <source>
        <dbReference type="PROSITE" id="PS51722"/>
    </source>
</evidence>
<dbReference type="NCBIfam" id="TIGR00475">
    <property type="entry name" value="selB"/>
    <property type="match status" value="1"/>
</dbReference>
<dbReference type="STRING" id="604330.SAMN04489857_1439"/>
<dbReference type="Pfam" id="PF00009">
    <property type="entry name" value="GTP_EFTU"/>
    <property type="match status" value="1"/>
</dbReference>
<dbReference type="GO" id="GO:0005525">
    <property type="term" value="F:GTP binding"/>
    <property type="evidence" value="ECO:0007669"/>
    <property type="project" value="UniProtKB-KW"/>
</dbReference>
<dbReference type="EMBL" id="FMZL01000006">
    <property type="protein sequence ID" value="SDC24493.1"/>
    <property type="molecule type" value="Genomic_DNA"/>
</dbReference>
<evidence type="ECO:0000256" key="8">
    <source>
        <dbReference type="ARBA" id="ARBA00031615"/>
    </source>
</evidence>
<dbReference type="GO" id="GO:0003723">
    <property type="term" value="F:RNA binding"/>
    <property type="evidence" value="ECO:0007669"/>
    <property type="project" value="InterPro"/>
</dbReference>
<dbReference type="InterPro" id="IPR015190">
    <property type="entry name" value="Elong_fac_SelB-wing-hlx_typ-2"/>
</dbReference>
<keyword evidence="4" id="KW-0547">Nucleotide-binding</keyword>
<dbReference type="GO" id="GO:0001514">
    <property type="term" value="P:selenocysteine incorporation"/>
    <property type="evidence" value="ECO:0007669"/>
    <property type="project" value="InterPro"/>
</dbReference>
<dbReference type="InterPro" id="IPR015191">
    <property type="entry name" value="SelB_WHD4"/>
</dbReference>
<keyword evidence="11" id="KW-1185">Reference proteome</keyword>
<dbReference type="PANTHER" id="PTHR43721">
    <property type="entry name" value="ELONGATION FACTOR TU-RELATED"/>
    <property type="match status" value="1"/>
</dbReference>
<dbReference type="NCBIfam" id="TIGR00231">
    <property type="entry name" value="small_GTP"/>
    <property type="match status" value="1"/>
</dbReference>
<evidence type="ECO:0000256" key="1">
    <source>
        <dbReference type="ARBA" id="ARBA00004496"/>
    </source>
</evidence>
<comment type="function">
    <text evidence="7">Translation factor necessary for the incorporation of selenocysteine into proteins. It probably replaces EF-Tu for the insertion of selenocysteine directed by the UGA codon. SelB binds GTP and GDP.</text>
</comment>
<dbReference type="InterPro" id="IPR031157">
    <property type="entry name" value="G_TR_CS"/>
</dbReference>
<evidence type="ECO:0000313" key="10">
    <source>
        <dbReference type="EMBL" id="SDC24493.1"/>
    </source>
</evidence>
<reference evidence="11" key="1">
    <citation type="submission" date="2016-10" db="EMBL/GenBank/DDBJ databases">
        <authorList>
            <person name="Varghese N."/>
            <person name="Submissions S."/>
        </authorList>
    </citation>
    <scope>NUCLEOTIDE SEQUENCE [LARGE SCALE GENOMIC DNA]</scope>
    <source>
        <strain evidence="11">DSM 22619</strain>
    </source>
</reference>
<feature type="domain" description="Tr-type G" evidence="9">
    <location>
        <begin position="1"/>
        <end position="174"/>
    </location>
</feature>
<dbReference type="PROSITE" id="PS51722">
    <property type="entry name" value="G_TR_2"/>
    <property type="match status" value="1"/>
</dbReference>
<dbReference type="Pfam" id="PF09106">
    <property type="entry name" value="WHD_2nd_SelB"/>
    <property type="match status" value="1"/>
</dbReference>
<dbReference type="RefSeq" id="WP_090845873.1">
    <property type="nucleotide sequence ID" value="NZ_FMZL01000006.1"/>
</dbReference>
<organism evidence="10 11">
    <name type="scientific">Parafannyhessea umbonata</name>
    <dbReference type="NCBI Taxonomy" id="604330"/>
    <lineage>
        <taxon>Bacteria</taxon>
        <taxon>Bacillati</taxon>
        <taxon>Actinomycetota</taxon>
        <taxon>Coriobacteriia</taxon>
        <taxon>Coriobacteriales</taxon>
        <taxon>Atopobiaceae</taxon>
        <taxon>Parafannyhessea</taxon>
    </lineage>
</organism>
<keyword evidence="6" id="KW-0342">GTP-binding</keyword>
<dbReference type="InterPro" id="IPR027417">
    <property type="entry name" value="P-loop_NTPase"/>
</dbReference>
<dbReference type="Gene3D" id="3.40.50.300">
    <property type="entry name" value="P-loop containing nucleotide triphosphate hydrolases"/>
    <property type="match status" value="1"/>
</dbReference>
<dbReference type="InterPro" id="IPR036390">
    <property type="entry name" value="WH_DNA-bd_sf"/>
</dbReference>
<evidence type="ECO:0000256" key="6">
    <source>
        <dbReference type="ARBA" id="ARBA00023134"/>
    </source>
</evidence>
<accession>A0A1G6K0N6</accession>
<dbReference type="InterPro" id="IPR009001">
    <property type="entry name" value="Transl_elong_EF1A/Init_IF2_C"/>
</dbReference>
<sequence>MKHVVIGTAGHVDHGKTWLTRALTGTNTDRLKEERERGITVDIGFAQLTLPNGQRASIIDVPGHEALVKNMIAGATGIDVVLLVVASDEGFMPQTQEHLDILGLLGVERGIIVMTKCDAVGADWADMVEADILDHVEGTFLQDAPVVRVSAVTGEGIDLLKQRIADLVEQVRPRNEDRACRLPVDRAFTIKGFGTVVTGTLVDGTVSVGDEVEVYPQRKLTRIRSLQNHNEAAESMSAGMRVAANLQGVERKEVSRGCIVAKPGTLRQADRLLTHVVVSGDSPFDVRNSSRVHFYTGTEELMCRVRLLDADALLPGEDGFAQLVFDRPVTARNHDRFIIRFFSPVVTIGGGTILDIAPGRARRNSEPVLRRLRALNGSREERLLQRVRDAGVRCATAPELEVAENLSPKECATSLSALCGRGLVQAAGDAYVAADALGRLEDEARAVLAEYHEQHALERGMGLGALRTRLFSSSPERADALVGLLEASGCLVVDGRLARLPDFEATLSPEQLRLHDSVVAAVEEAGFEPLETDELVARVGGGEPALAPVLDRMRADGELVSLTPTTTASAKVWRRGLDTFMQMAASGEPVTIAQFRDRIGVSRKFAGLFLDSYDRAGYTRLVGDARVVLRRPQD</sequence>
<evidence type="ECO:0000256" key="7">
    <source>
        <dbReference type="ARBA" id="ARBA00025526"/>
    </source>
</evidence>
<dbReference type="Pfam" id="PF25461">
    <property type="entry name" value="Beta-barrel_SelB"/>
    <property type="match status" value="1"/>
</dbReference>
<dbReference type="AlphaFoldDB" id="A0A1G6K0N6"/>
<dbReference type="GO" id="GO:0003924">
    <property type="term" value="F:GTPase activity"/>
    <property type="evidence" value="ECO:0007669"/>
    <property type="project" value="InterPro"/>
</dbReference>
<evidence type="ECO:0000256" key="4">
    <source>
        <dbReference type="ARBA" id="ARBA00022741"/>
    </source>
</evidence>
<protein>
    <recommendedName>
        <fullName evidence="2">Selenocysteine-specific elongation factor</fullName>
    </recommendedName>
    <alternativeName>
        <fullName evidence="8">SelB translation factor</fullName>
    </alternativeName>
</protein>
<dbReference type="Gene3D" id="1.10.10.10">
    <property type="entry name" value="Winged helix-like DNA-binding domain superfamily/Winged helix DNA-binding domain"/>
    <property type="match status" value="1"/>
</dbReference>
<dbReference type="Pfam" id="PF09107">
    <property type="entry name" value="WHD_3rd_SelB"/>
    <property type="match status" value="1"/>
</dbReference>
<dbReference type="PANTHER" id="PTHR43721:SF22">
    <property type="entry name" value="ELONGATION FACTOR TU, MITOCHONDRIAL"/>
    <property type="match status" value="1"/>
</dbReference>
<dbReference type="InterPro" id="IPR009000">
    <property type="entry name" value="Transl_B-barrel_sf"/>
</dbReference>
<dbReference type="CDD" id="cd04171">
    <property type="entry name" value="SelB"/>
    <property type="match status" value="1"/>
</dbReference>
<evidence type="ECO:0000256" key="5">
    <source>
        <dbReference type="ARBA" id="ARBA00022917"/>
    </source>
</evidence>
<evidence type="ECO:0000256" key="3">
    <source>
        <dbReference type="ARBA" id="ARBA00022490"/>
    </source>
</evidence>
<evidence type="ECO:0000313" key="11">
    <source>
        <dbReference type="Proteomes" id="UP000198528"/>
    </source>
</evidence>
<dbReference type="PROSITE" id="PS00301">
    <property type="entry name" value="G_TR_1"/>
    <property type="match status" value="1"/>
</dbReference>
<dbReference type="Proteomes" id="UP000198528">
    <property type="component" value="Unassembled WGS sequence"/>
</dbReference>
<keyword evidence="10" id="KW-0251">Elongation factor</keyword>
<dbReference type="CDD" id="cd03696">
    <property type="entry name" value="SelB_II"/>
    <property type="match status" value="1"/>
</dbReference>
<dbReference type="Gene3D" id="1.10.10.2770">
    <property type="match status" value="1"/>
</dbReference>
<dbReference type="SUPFAM" id="SSF52540">
    <property type="entry name" value="P-loop containing nucleoside triphosphate hydrolases"/>
    <property type="match status" value="1"/>
</dbReference>
<keyword evidence="3" id="KW-0963">Cytoplasm</keyword>
<dbReference type="InterPro" id="IPR036388">
    <property type="entry name" value="WH-like_DNA-bd_sf"/>
</dbReference>
<dbReference type="InterPro" id="IPR004161">
    <property type="entry name" value="EFTu-like_2"/>
</dbReference>
<proteinExistence type="predicted"/>
<dbReference type="GO" id="GO:0005829">
    <property type="term" value="C:cytosol"/>
    <property type="evidence" value="ECO:0007669"/>
    <property type="project" value="TreeGrafter"/>
</dbReference>
<dbReference type="SUPFAM" id="SSF50465">
    <property type="entry name" value="EF-Tu/eEF-1alpha/eIF2-gamma C-terminal domain"/>
    <property type="match status" value="1"/>
</dbReference>
<dbReference type="InterPro" id="IPR000795">
    <property type="entry name" value="T_Tr_GTP-bd_dom"/>
</dbReference>
<dbReference type="SUPFAM" id="SSF50447">
    <property type="entry name" value="Translation proteins"/>
    <property type="match status" value="1"/>
</dbReference>
<dbReference type="GO" id="GO:0003746">
    <property type="term" value="F:translation elongation factor activity"/>
    <property type="evidence" value="ECO:0007669"/>
    <property type="project" value="UniProtKB-KW"/>
</dbReference>
<dbReference type="CDD" id="cd15491">
    <property type="entry name" value="selB_III"/>
    <property type="match status" value="1"/>
</dbReference>
<comment type="subcellular location">
    <subcellularLocation>
        <location evidence="1">Cytoplasm</location>
    </subcellularLocation>
</comment>
<dbReference type="InterPro" id="IPR004535">
    <property type="entry name" value="Transl_elong_SelB"/>
</dbReference>
<dbReference type="InterPro" id="IPR057335">
    <property type="entry name" value="Beta-barrel_SelB"/>
</dbReference>
<keyword evidence="5" id="KW-0648">Protein biosynthesis</keyword>
<dbReference type="SUPFAM" id="SSF46785">
    <property type="entry name" value="Winged helix' DNA-binding domain"/>
    <property type="match status" value="2"/>
</dbReference>
<dbReference type="InterPro" id="IPR050055">
    <property type="entry name" value="EF-Tu_GTPase"/>
</dbReference>
<evidence type="ECO:0000256" key="2">
    <source>
        <dbReference type="ARBA" id="ARBA00015953"/>
    </source>
</evidence>
<name>A0A1G6K0N6_9ACTN</name>
<dbReference type="InterPro" id="IPR005225">
    <property type="entry name" value="Small_GTP-bd"/>
</dbReference>
<dbReference type="Pfam" id="PF03144">
    <property type="entry name" value="GTP_EFTU_D2"/>
    <property type="match status" value="1"/>
</dbReference>
<gene>
    <name evidence="10" type="ORF">SAMN04487824_10651</name>
</gene>